<dbReference type="Gene3D" id="3.30.160.150">
    <property type="entry name" value="Lipoprotein like domain"/>
    <property type="match status" value="1"/>
</dbReference>
<name>A0ABY1PDC3_9HYPH</name>
<evidence type="ECO:0000313" key="2">
    <source>
        <dbReference type="Proteomes" id="UP001157914"/>
    </source>
</evidence>
<comment type="caution">
    <text evidence="1">The sequence shown here is derived from an EMBL/GenBank/DDBJ whole genome shotgun (WGS) entry which is preliminary data.</text>
</comment>
<keyword evidence="1" id="KW-0449">Lipoprotein</keyword>
<gene>
    <name evidence="1" type="ORF">SAMN06265374_3282</name>
</gene>
<protein>
    <submittedName>
        <fullName evidence="1">LPS-assembly lipoprotein</fullName>
    </submittedName>
</protein>
<dbReference type="Proteomes" id="UP001157914">
    <property type="component" value="Unassembled WGS sequence"/>
</dbReference>
<organism evidence="1 2">
    <name type="scientific">Roseibium denhamense</name>
    <dbReference type="NCBI Taxonomy" id="76305"/>
    <lineage>
        <taxon>Bacteria</taxon>
        <taxon>Pseudomonadati</taxon>
        <taxon>Pseudomonadota</taxon>
        <taxon>Alphaproteobacteria</taxon>
        <taxon>Hyphomicrobiales</taxon>
        <taxon>Stappiaceae</taxon>
        <taxon>Roseibium</taxon>
    </lineage>
</organism>
<sequence length="190" mass="20636">MLLFDLKNTHTRVFKAAVFGGLVLTGIALSGCQVRPLYGTTSGEFGATSMVADDLAAIDLDSISSQFANEDAARVLYNELTFNLERGAGSPAKRYRLKVLIDVSSSDVGVEQFADVPSAYTTTMNSTFVLSDINTNETLMTGRSFKSASYDFSDQRFANQRAYRDAQERVAKSVADDITARLAGHFASRS</sequence>
<dbReference type="EMBL" id="FXTT01000004">
    <property type="protein sequence ID" value="SMP30563.1"/>
    <property type="molecule type" value="Genomic_DNA"/>
</dbReference>
<dbReference type="RefSeq" id="WP_155190468.1">
    <property type="nucleotide sequence ID" value="NZ_BAAAEA010000004.1"/>
</dbReference>
<dbReference type="PROSITE" id="PS51257">
    <property type="entry name" value="PROKAR_LIPOPROTEIN"/>
    <property type="match status" value="1"/>
</dbReference>
<proteinExistence type="predicted"/>
<keyword evidence="2" id="KW-1185">Reference proteome</keyword>
<reference evidence="1 2" key="1">
    <citation type="submission" date="2017-05" db="EMBL/GenBank/DDBJ databases">
        <authorList>
            <person name="Varghese N."/>
            <person name="Submissions S."/>
        </authorList>
    </citation>
    <scope>NUCLEOTIDE SEQUENCE [LARGE SCALE GENOMIC DNA]</scope>
    <source>
        <strain evidence="1 2">DSM 15949</strain>
    </source>
</reference>
<accession>A0ABY1PDC3</accession>
<evidence type="ECO:0000313" key="1">
    <source>
        <dbReference type="EMBL" id="SMP30563.1"/>
    </source>
</evidence>